<reference evidence="12" key="1">
    <citation type="journal article" date="2020" name="Stud. Mycol.">
        <title>101 Dothideomycetes genomes: a test case for predicting lifestyles and emergence of pathogens.</title>
        <authorList>
            <person name="Haridas S."/>
            <person name="Albert R."/>
            <person name="Binder M."/>
            <person name="Bloem J."/>
            <person name="Labutti K."/>
            <person name="Salamov A."/>
            <person name="Andreopoulos B."/>
            <person name="Baker S."/>
            <person name="Barry K."/>
            <person name="Bills G."/>
            <person name="Bluhm B."/>
            <person name="Cannon C."/>
            <person name="Castanera R."/>
            <person name="Culley D."/>
            <person name="Daum C."/>
            <person name="Ezra D."/>
            <person name="Gonzalez J."/>
            <person name="Henrissat B."/>
            <person name="Kuo A."/>
            <person name="Liang C."/>
            <person name="Lipzen A."/>
            <person name="Lutzoni F."/>
            <person name="Magnuson J."/>
            <person name="Mondo S."/>
            <person name="Nolan M."/>
            <person name="Ohm R."/>
            <person name="Pangilinan J."/>
            <person name="Park H.-J."/>
            <person name="Ramirez L."/>
            <person name="Alfaro M."/>
            <person name="Sun H."/>
            <person name="Tritt A."/>
            <person name="Yoshinaga Y."/>
            <person name="Zwiers L.-H."/>
            <person name="Turgeon B."/>
            <person name="Goodwin S."/>
            <person name="Spatafora J."/>
            <person name="Crous P."/>
            <person name="Grigoriev I."/>
        </authorList>
    </citation>
    <scope>NUCLEOTIDE SEQUENCE</scope>
    <source>
        <strain evidence="12">CBS 116435</strain>
    </source>
</reference>
<evidence type="ECO:0000313" key="13">
    <source>
        <dbReference type="Proteomes" id="UP000799441"/>
    </source>
</evidence>
<evidence type="ECO:0000313" key="12">
    <source>
        <dbReference type="EMBL" id="KAF2724661.1"/>
    </source>
</evidence>
<dbReference type="Gene3D" id="2.170.270.10">
    <property type="entry name" value="SET domain"/>
    <property type="match status" value="1"/>
</dbReference>
<dbReference type="PROSITE" id="PS51215">
    <property type="entry name" value="AWS"/>
    <property type="match status" value="1"/>
</dbReference>
<dbReference type="GO" id="GO:0005634">
    <property type="term" value="C:nucleus"/>
    <property type="evidence" value="ECO:0007669"/>
    <property type="project" value="UniProtKB-SubCell"/>
</dbReference>
<dbReference type="Pfam" id="PF17907">
    <property type="entry name" value="AWS"/>
    <property type="match status" value="1"/>
</dbReference>
<dbReference type="InterPro" id="IPR003616">
    <property type="entry name" value="Post-SET_dom"/>
</dbReference>
<feature type="compositionally biased region" description="Basic and acidic residues" evidence="8">
    <location>
        <begin position="639"/>
        <end position="676"/>
    </location>
</feature>
<feature type="compositionally biased region" description="Low complexity" evidence="8">
    <location>
        <begin position="1"/>
        <end position="13"/>
    </location>
</feature>
<evidence type="ECO:0000256" key="5">
    <source>
        <dbReference type="ARBA" id="ARBA00022679"/>
    </source>
</evidence>
<keyword evidence="3" id="KW-0158">Chromosome</keyword>
<feature type="region of interest" description="Disordered" evidence="8">
    <location>
        <begin position="92"/>
        <end position="187"/>
    </location>
</feature>
<dbReference type="GO" id="GO:0005694">
    <property type="term" value="C:chromosome"/>
    <property type="evidence" value="ECO:0007669"/>
    <property type="project" value="UniProtKB-SubCell"/>
</dbReference>
<keyword evidence="7" id="KW-0539">Nucleus</keyword>
<dbReference type="SMART" id="SM00317">
    <property type="entry name" value="SET"/>
    <property type="match status" value="1"/>
</dbReference>
<accession>A0A9P4QGW1</accession>
<evidence type="ECO:0000259" key="9">
    <source>
        <dbReference type="PROSITE" id="PS50280"/>
    </source>
</evidence>
<dbReference type="OrthoDB" id="422362at2759"/>
<evidence type="ECO:0000256" key="3">
    <source>
        <dbReference type="ARBA" id="ARBA00022454"/>
    </source>
</evidence>
<comment type="caution">
    <text evidence="12">The sequence shown here is derived from an EMBL/GenBank/DDBJ whole genome shotgun (WGS) entry which is preliminary data.</text>
</comment>
<dbReference type="PANTHER" id="PTHR22884">
    <property type="entry name" value="SET DOMAIN PROTEINS"/>
    <property type="match status" value="1"/>
</dbReference>
<keyword evidence="6" id="KW-0949">S-adenosyl-L-methionine</keyword>
<proteinExistence type="predicted"/>
<feature type="non-terminal residue" evidence="12">
    <location>
        <position position="676"/>
    </location>
</feature>
<feature type="compositionally biased region" description="Basic and acidic residues" evidence="8">
    <location>
        <begin position="177"/>
        <end position="187"/>
    </location>
</feature>
<organism evidence="12 13">
    <name type="scientific">Polychaeton citri CBS 116435</name>
    <dbReference type="NCBI Taxonomy" id="1314669"/>
    <lineage>
        <taxon>Eukaryota</taxon>
        <taxon>Fungi</taxon>
        <taxon>Dikarya</taxon>
        <taxon>Ascomycota</taxon>
        <taxon>Pezizomycotina</taxon>
        <taxon>Dothideomycetes</taxon>
        <taxon>Dothideomycetidae</taxon>
        <taxon>Capnodiales</taxon>
        <taxon>Capnodiaceae</taxon>
        <taxon>Polychaeton</taxon>
    </lineage>
</organism>
<feature type="domain" description="AWS" evidence="11">
    <location>
        <begin position="380"/>
        <end position="432"/>
    </location>
</feature>
<feature type="region of interest" description="Disordered" evidence="8">
    <location>
        <begin position="609"/>
        <end position="676"/>
    </location>
</feature>
<sequence>MTRQPSSESSSLSNINVSGQWTNSGHSSPEPSTQDAVLTPPTSMVDSNAVPSTISNDGQNGGRRKSARAKKGVDSYNLEALCDEQLLNELSPAKPQLGRSGSNRNVSGLTGRTLVDSEDGNGKIDANADMEFNMDVEMSDTPQPPRRISPGKLGRKHSVKDRMKKAAGKLSSVLGKRSREVMEKGKERLKWKDEKADKVIRGTNSRMVKQLDTGSKGLLDEIDLDAEASLKQRPSKKIKTSTTGRASAVKAEQLPAPSNPMQKTSSGKRVKKWQTAGLYVGQFDNGDPAQPGSRGKKLQKKRPTSVPSEEGIEVATPNKYLNMSLPLFSYLDIERPFTIPYDVFAPSLKKGDERPKDWHQLNKNRLVGGAKDMWVKEVNLARSVCLCRNGWNGKDEGCGDECLNRSMEYECNEDNCDLPAWACSNRAFSGLAVRNKKGGPYDIGVEVVKTNNRGFGVKACRSFLPGQIVMEYTGEIITEEECQRRMHEVYKDKSNFYLMEMERGTHIDGTKGSMARFINHSCAPNCIVRLVKVNGVPRMGVFAGEGGIMTGEELTYDYNFDNFGDNMQQCFCGAQTCRGHLGKKLSAIEQKKRDREEVEKSRLAALKAQKAAEKEARANAARSEADKASWRGWADLNDPETRKRLKAEQEAKRAKEATSDRAMRLASRRDSLPLPS</sequence>
<feature type="compositionally biased region" description="Basic and acidic residues" evidence="8">
    <location>
        <begin position="610"/>
        <end position="629"/>
    </location>
</feature>
<evidence type="ECO:0000256" key="6">
    <source>
        <dbReference type="ARBA" id="ARBA00022691"/>
    </source>
</evidence>
<dbReference type="PROSITE" id="PS50280">
    <property type="entry name" value="SET"/>
    <property type="match status" value="1"/>
</dbReference>
<evidence type="ECO:0000256" key="2">
    <source>
        <dbReference type="ARBA" id="ARBA00004286"/>
    </source>
</evidence>
<dbReference type="InterPro" id="IPR006560">
    <property type="entry name" value="AWS_dom"/>
</dbReference>
<dbReference type="InterPro" id="IPR046341">
    <property type="entry name" value="SET_dom_sf"/>
</dbReference>
<keyword evidence="5" id="KW-0808">Transferase</keyword>
<dbReference type="InterPro" id="IPR001214">
    <property type="entry name" value="SET_dom"/>
</dbReference>
<evidence type="ECO:0000256" key="4">
    <source>
        <dbReference type="ARBA" id="ARBA00022603"/>
    </source>
</evidence>
<feature type="region of interest" description="Disordered" evidence="8">
    <location>
        <begin position="1"/>
        <end position="75"/>
    </location>
</feature>
<feature type="domain" description="SET" evidence="9">
    <location>
        <begin position="443"/>
        <end position="559"/>
    </location>
</feature>
<keyword evidence="4" id="KW-0489">Methyltransferase</keyword>
<name>A0A9P4QGW1_9PEZI</name>
<evidence type="ECO:0000259" key="10">
    <source>
        <dbReference type="PROSITE" id="PS50868"/>
    </source>
</evidence>
<keyword evidence="13" id="KW-1185">Reference proteome</keyword>
<dbReference type="PROSITE" id="PS50868">
    <property type="entry name" value="POST_SET"/>
    <property type="match status" value="1"/>
</dbReference>
<dbReference type="SUPFAM" id="SSF82199">
    <property type="entry name" value="SET domain"/>
    <property type="match status" value="1"/>
</dbReference>
<gene>
    <name evidence="12" type="ORF">K431DRAFT_240158</name>
</gene>
<dbReference type="InterPro" id="IPR050777">
    <property type="entry name" value="SET2_Histone-Lys_MeTrsfase"/>
</dbReference>
<dbReference type="Proteomes" id="UP000799441">
    <property type="component" value="Unassembled WGS sequence"/>
</dbReference>
<evidence type="ECO:0000256" key="1">
    <source>
        <dbReference type="ARBA" id="ARBA00004123"/>
    </source>
</evidence>
<protein>
    <submittedName>
        <fullName evidence="12">SET domain-containing protein</fullName>
    </submittedName>
</protein>
<feature type="compositionally biased region" description="Polar residues" evidence="8">
    <location>
        <begin position="14"/>
        <end position="58"/>
    </location>
</feature>
<dbReference type="Pfam" id="PF00856">
    <property type="entry name" value="SET"/>
    <property type="match status" value="1"/>
</dbReference>
<feature type="compositionally biased region" description="Polar residues" evidence="8">
    <location>
        <begin position="99"/>
        <end position="110"/>
    </location>
</feature>
<feature type="domain" description="Post-SET" evidence="10">
    <location>
        <begin position="566"/>
        <end position="582"/>
    </location>
</feature>
<feature type="region of interest" description="Disordered" evidence="8">
    <location>
        <begin position="230"/>
        <end position="311"/>
    </location>
</feature>
<evidence type="ECO:0000256" key="8">
    <source>
        <dbReference type="SAM" id="MobiDB-lite"/>
    </source>
</evidence>
<comment type="subcellular location">
    <subcellularLocation>
        <location evidence="2">Chromosome</location>
    </subcellularLocation>
    <subcellularLocation>
        <location evidence="1">Nucleus</location>
    </subcellularLocation>
</comment>
<dbReference type="GO" id="GO:0032259">
    <property type="term" value="P:methylation"/>
    <property type="evidence" value="ECO:0007669"/>
    <property type="project" value="UniProtKB-KW"/>
</dbReference>
<feature type="compositionally biased region" description="Basic residues" evidence="8">
    <location>
        <begin position="153"/>
        <end position="167"/>
    </location>
</feature>
<feature type="compositionally biased region" description="Basic residues" evidence="8">
    <location>
        <begin position="294"/>
        <end position="303"/>
    </location>
</feature>
<evidence type="ECO:0000256" key="7">
    <source>
        <dbReference type="ARBA" id="ARBA00023242"/>
    </source>
</evidence>
<dbReference type="GO" id="GO:0042054">
    <property type="term" value="F:histone methyltransferase activity"/>
    <property type="evidence" value="ECO:0007669"/>
    <property type="project" value="InterPro"/>
</dbReference>
<evidence type="ECO:0000259" key="11">
    <source>
        <dbReference type="PROSITE" id="PS51215"/>
    </source>
</evidence>
<dbReference type="AlphaFoldDB" id="A0A9P4QGW1"/>
<dbReference type="EMBL" id="MU003770">
    <property type="protein sequence ID" value="KAF2724661.1"/>
    <property type="molecule type" value="Genomic_DNA"/>
</dbReference>